<dbReference type="AlphaFoldDB" id="A0A3A1VIA8"/>
<dbReference type="EMBL" id="QXQA01000002">
    <property type="protein sequence ID" value="RIX59442.1"/>
    <property type="molecule type" value="Genomic_DNA"/>
</dbReference>
<dbReference type="Pfam" id="PF18164">
    <property type="entry name" value="GNAT_C"/>
    <property type="match status" value="1"/>
</dbReference>
<dbReference type="Gene3D" id="3.40.630.120">
    <property type="match status" value="1"/>
</dbReference>
<comment type="caution">
    <text evidence="3">The sequence shown here is derived from an EMBL/GenBank/DDBJ whole genome shotgun (WGS) entry which is preliminary data.</text>
</comment>
<dbReference type="Pfam" id="PF18082">
    <property type="entry name" value="NAT_N"/>
    <property type="match status" value="1"/>
</dbReference>
<evidence type="ECO:0008006" key="5">
    <source>
        <dbReference type="Google" id="ProtNLM"/>
    </source>
</evidence>
<accession>A0A3A1VIA8</accession>
<reference evidence="3 4" key="1">
    <citation type="submission" date="2018-09" db="EMBL/GenBank/DDBJ databases">
        <title>Paenibacillus aracenensis nov. sp. isolated from a cave in southern Spain.</title>
        <authorList>
            <person name="Jurado V."/>
            <person name="Gutierrez-Patricio S."/>
            <person name="Gonzalez-Pimentel J.L."/>
            <person name="Miller A.Z."/>
            <person name="Laiz L."/>
            <person name="Saiz-Jimenez C."/>
        </authorList>
    </citation>
    <scope>NUCLEOTIDE SEQUENCE [LARGE SCALE GENOMIC DNA]</scope>
    <source>
        <strain evidence="3 4">DSM 22867</strain>
    </source>
</reference>
<feature type="domain" description="GNAT-like C-terminal" evidence="2">
    <location>
        <begin position="145"/>
        <end position="365"/>
    </location>
</feature>
<gene>
    <name evidence="3" type="ORF">D3P08_04650</name>
</gene>
<name>A0A3A1VIA8_9BACL</name>
<evidence type="ECO:0000313" key="4">
    <source>
        <dbReference type="Proteomes" id="UP000266482"/>
    </source>
</evidence>
<organism evidence="3 4">
    <name type="scientific">Paenibacillus nanensis</name>
    <dbReference type="NCBI Taxonomy" id="393251"/>
    <lineage>
        <taxon>Bacteria</taxon>
        <taxon>Bacillati</taxon>
        <taxon>Bacillota</taxon>
        <taxon>Bacilli</taxon>
        <taxon>Bacillales</taxon>
        <taxon>Paenibacillaceae</taxon>
        <taxon>Paenibacillus</taxon>
    </lineage>
</organism>
<evidence type="ECO:0000259" key="2">
    <source>
        <dbReference type="Pfam" id="PF18164"/>
    </source>
</evidence>
<protein>
    <recommendedName>
        <fullName evidence="5">GNAT-like C-terminal domain-containing protein</fullName>
    </recommendedName>
</protein>
<sequence length="392" mass="45813">MELSLLPNDLLQHYCRKIQIPEGAAEILADITNKIINDQKLFEIYAEFYKNTIESGYWTTVWEPLAVHPYVKDVFGKHASLFYLHAALQRLPLTERKYSERNLSEELFVETLRDIGVWVQHAYQLVGYYAIGNFSWIWRHLEAKLFRLGGMQFMAAPFSGVVKGFYHSKEHHFLLLCGDGMELRANGDMQGVCNKEKTTDGFVTKYEETEQFYIGNPITPIGKGLNKQVKLNRSEWQKVLDKDDHLLEVHIPRDTAFNMEALKETYKRAKDFYSTYFPEVKYKGMISHSWLFTPQLREMLPPASNIVKFQQQFYLYPTAGSERFLWNFVFNEITERKDAKPDTSLRKQVLRYLEEEKEMFDMNGIYLDLCGEFGTVEYEKIAKVPDANDGGM</sequence>
<dbReference type="RefSeq" id="WP_119598273.1">
    <property type="nucleotide sequence ID" value="NZ_QXQA01000002.1"/>
</dbReference>
<dbReference type="InterPro" id="IPR041273">
    <property type="entry name" value="NAT_N"/>
</dbReference>
<keyword evidence="4" id="KW-1185">Reference proteome</keyword>
<dbReference type="OrthoDB" id="2139859at2"/>
<dbReference type="Proteomes" id="UP000266482">
    <property type="component" value="Unassembled WGS sequence"/>
</dbReference>
<feature type="domain" description="N-acyltransferase N-terminal" evidence="1">
    <location>
        <begin position="11"/>
        <end position="142"/>
    </location>
</feature>
<dbReference type="InterPro" id="IPR041644">
    <property type="entry name" value="GNAT_C"/>
</dbReference>
<evidence type="ECO:0000313" key="3">
    <source>
        <dbReference type="EMBL" id="RIX59442.1"/>
    </source>
</evidence>
<evidence type="ECO:0000259" key="1">
    <source>
        <dbReference type="Pfam" id="PF18082"/>
    </source>
</evidence>
<proteinExistence type="predicted"/>